<feature type="domain" description="N-acetyltransferase" evidence="2">
    <location>
        <begin position="49"/>
        <end position="81"/>
    </location>
</feature>
<dbReference type="AlphaFoldDB" id="A0A4V5NEF0"/>
<dbReference type="GO" id="GO:0016747">
    <property type="term" value="F:acyltransferase activity, transferring groups other than amino-acyl groups"/>
    <property type="evidence" value="ECO:0007669"/>
    <property type="project" value="InterPro"/>
</dbReference>
<sequence length="114" mass="13106">MSDKRKLAASNTGEPAAKYARKGRKDDDDTLVKRTNALSIETFRDLYVAEDIAQRVGVRKVMLTCFLSNAKARRFYERRGYTRDLCSPDDRKTRKRVVEVDYVIMSKAIENAPL</sequence>
<feature type="region of interest" description="Disordered" evidence="1">
    <location>
        <begin position="1"/>
        <end position="25"/>
    </location>
</feature>
<comment type="caution">
    <text evidence="3">The sequence shown here is derived from an EMBL/GenBank/DDBJ whole genome shotgun (WGS) entry which is preliminary data.</text>
</comment>
<reference evidence="3 4" key="1">
    <citation type="submission" date="2017-03" db="EMBL/GenBank/DDBJ databases">
        <title>Genomes of endolithic fungi from Antarctica.</title>
        <authorList>
            <person name="Coleine C."/>
            <person name="Masonjones S."/>
            <person name="Stajich J.E."/>
        </authorList>
    </citation>
    <scope>NUCLEOTIDE SEQUENCE [LARGE SCALE GENOMIC DNA]</scope>
    <source>
        <strain evidence="3 4">CCFEE 5184</strain>
    </source>
</reference>
<dbReference type="InterPro" id="IPR000182">
    <property type="entry name" value="GNAT_dom"/>
</dbReference>
<evidence type="ECO:0000259" key="2">
    <source>
        <dbReference type="Pfam" id="PF00583"/>
    </source>
</evidence>
<evidence type="ECO:0000256" key="1">
    <source>
        <dbReference type="SAM" id="MobiDB-lite"/>
    </source>
</evidence>
<dbReference type="SUPFAM" id="SSF55729">
    <property type="entry name" value="Acyl-CoA N-acyltransferases (Nat)"/>
    <property type="match status" value="1"/>
</dbReference>
<dbReference type="InterPro" id="IPR016181">
    <property type="entry name" value="Acyl_CoA_acyltransferase"/>
</dbReference>
<keyword evidence="4" id="KW-1185">Reference proteome</keyword>
<proteinExistence type="predicted"/>
<dbReference type="Proteomes" id="UP000309340">
    <property type="component" value="Unassembled WGS sequence"/>
</dbReference>
<dbReference type="Pfam" id="PF00583">
    <property type="entry name" value="Acetyltransf_1"/>
    <property type="match status" value="1"/>
</dbReference>
<protein>
    <recommendedName>
        <fullName evidence="2">N-acetyltransferase domain-containing protein</fullName>
    </recommendedName>
</protein>
<accession>A0A4V5NEF0</accession>
<dbReference type="Gene3D" id="3.40.630.30">
    <property type="match status" value="1"/>
</dbReference>
<evidence type="ECO:0000313" key="4">
    <source>
        <dbReference type="Proteomes" id="UP000309340"/>
    </source>
</evidence>
<gene>
    <name evidence="3" type="ORF">B0A55_09305</name>
</gene>
<dbReference type="OrthoDB" id="424551at2759"/>
<evidence type="ECO:0000313" key="3">
    <source>
        <dbReference type="EMBL" id="TKA67039.1"/>
    </source>
</evidence>
<organism evidence="3 4">
    <name type="scientific">Friedmanniomyces simplex</name>
    <dbReference type="NCBI Taxonomy" id="329884"/>
    <lineage>
        <taxon>Eukaryota</taxon>
        <taxon>Fungi</taxon>
        <taxon>Dikarya</taxon>
        <taxon>Ascomycota</taxon>
        <taxon>Pezizomycotina</taxon>
        <taxon>Dothideomycetes</taxon>
        <taxon>Dothideomycetidae</taxon>
        <taxon>Mycosphaerellales</taxon>
        <taxon>Teratosphaeriaceae</taxon>
        <taxon>Friedmanniomyces</taxon>
    </lineage>
</organism>
<dbReference type="EMBL" id="NAJQ01000599">
    <property type="protein sequence ID" value="TKA67039.1"/>
    <property type="molecule type" value="Genomic_DNA"/>
</dbReference>
<dbReference type="STRING" id="329884.A0A4V5NEF0"/>
<name>A0A4V5NEF0_9PEZI</name>